<name>Q9YVV2_MSEPV</name>
<dbReference type="PIR" id="T28301">
    <property type="entry name" value="T28301"/>
</dbReference>
<dbReference type="Proteomes" id="UP000172353">
    <property type="component" value="Segment"/>
</dbReference>
<evidence type="ECO:0000313" key="1">
    <source>
        <dbReference type="EMBL" id="AAC97872.1"/>
    </source>
</evidence>
<organism evidence="1 2">
    <name type="scientific">Melanoplus sanguinipes entomopoxvirus</name>
    <name type="common">MsEPV</name>
    <dbReference type="NCBI Taxonomy" id="83191"/>
    <lineage>
        <taxon>Viruses</taxon>
        <taxon>Varidnaviria</taxon>
        <taxon>Bamfordvirae</taxon>
        <taxon>Nucleocytoviricota</taxon>
        <taxon>Pokkesviricetes</taxon>
        <taxon>Chitovirales</taxon>
        <taxon>Poxviridae</taxon>
        <taxon>Entomopoxvirinae</taxon>
        <taxon>Deltaentomopoxvirus</taxon>
        <taxon>Deltaentomopoxvirus msanguinipes</taxon>
    </lineage>
</organism>
<dbReference type="EMBL" id="AF063866">
    <property type="protein sequence ID" value="AAC97872.1"/>
    <property type="molecule type" value="Genomic_DNA"/>
</dbReference>
<evidence type="ECO:0000313" key="2">
    <source>
        <dbReference type="Proteomes" id="UP000172353"/>
    </source>
</evidence>
<reference evidence="1 2" key="1">
    <citation type="journal article" date="1999" name="J. Virol.">
        <title>The genome of Melanoplus sanguinipes entomopoxvirus.</title>
        <authorList>
            <person name="Afonso C.L."/>
            <person name="Tulman E.R."/>
            <person name="Lu Z."/>
            <person name="Oma E."/>
            <person name="Kutish G.F."/>
            <person name="Rock D.L."/>
        </authorList>
    </citation>
    <scope>NUCLEOTIDE SEQUENCE [LARGE SCALE GENOMIC DNA]</scope>
    <source>
        <strain evidence="1">Tucson</strain>
    </source>
</reference>
<proteinExistence type="predicted"/>
<dbReference type="GeneID" id="1449868"/>
<sequence length="608" mass="73002">MDNIKKKQNIYGITIFDYNNILNYNDDKVIKHMIENKRIDDQDVYINNISKLIYSKINDTKESFNNKINFNLLYSRDKYINGFQSLQIFNIYTFDFNENFLYVDISLPSLIMLYNLLYNEKPVNKNFNYYVQYQSDYLDKLLVEFHNAPNSSSPILNKILYLRSFPIFNYIMEKISNNYLNDNNRHLLDKEYENDINNPAFTKNITFLNLLYFDNIEYYTYNIKNLMNNNTNILSYLINIPSNINYSEIKNIIENEYNVDIIYQNASFDENYLKLHIIKNEFLNITNIIDTDLYFESNRLYNLNRILLDNIKDFEIDIISEIGNYNNDILNSLYIKGLYRFYHELLPLCLKFYIDGYSISHESYKFNYNYDEDENISYTINNIPLIKNINNNKIKFINETFNNIPSNISYNKIFFTNLFSENIFKFKNKYISMMFCSHFILINELPTLTFKYIKNDNNDIYSILNSNNIMKKNHMATEITRYIYDNFNKNNNRYDKLLNIVKDCVSKNKLLFPLLLLYIKNDIAIDILILFYENDNILKELTETYDKFINTINFVSYLNNNINKSLTTFLLFSNDKVRVRYNIIDSFTKLFSSLYNPKYDIILSLNSL</sequence>
<keyword evidence="2" id="KW-1185">Reference proteome</keyword>
<protein>
    <submittedName>
        <fullName evidence="1">Uncharacterized protein</fullName>
    </submittedName>
</protein>
<organismHost>
    <name type="scientific">Melanoplus sanguinipes</name>
    <name type="common">Migratory grasshopper</name>
    <dbReference type="NCBI Taxonomy" id="65742"/>
</organismHost>
<dbReference type="RefSeq" id="NP_048211.1">
    <property type="nucleotide sequence ID" value="NC_001993.1"/>
</dbReference>
<accession>Q9YVV2</accession>
<gene>
    <name evidence="1" type="primary">MSV140</name>
</gene>
<dbReference type="KEGG" id="vg:1449868"/>